<dbReference type="EMBL" id="SDEE01000016">
    <property type="protein sequence ID" value="RXW24613.1"/>
    <property type="molecule type" value="Genomic_DNA"/>
</dbReference>
<comment type="caution">
    <text evidence="1">The sequence shown here is derived from an EMBL/GenBank/DDBJ whole genome shotgun (WGS) entry which is preliminary data.</text>
</comment>
<evidence type="ECO:0000313" key="1">
    <source>
        <dbReference type="EMBL" id="RXW24613.1"/>
    </source>
</evidence>
<name>A0A4Q2DWI8_9AGAR</name>
<proteinExistence type="predicted"/>
<reference evidence="1 2" key="1">
    <citation type="submission" date="2019-01" db="EMBL/GenBank/DDBJ databases">
        <title>Draft genome sequence of Psathyrella aberdarensis IHI B618.</title>
        <authorList>
            <person name="Buettner E."/>
            <person name="Kellner H."/>
        </authorList>
    </citation>
    <scope>NUCLEOTIDE SEQUENCE [LARGE SCALE GENOMIC DNA]</scope>
    <source>
        <strain evidence="1 2">IHI B618</strain>
    </source>
</reference>
<dbReference type="Proteomes" id="UP000290288">
    <property type="component" value="Unassembled WGS sequence"/>
</dbReference>
<gene>
    <name evidence="1" type="ORF">EST38_g1249</name>
</gene>
<keyword evidence="2" id="KW-1185">Reference proteome</keyword>
<dbReference type="OrthoDB" id="3041043at2759"/>
<organism evidence="1 2">
    <name type="scientific">Candolleomyces aberdarensis</name>
    <dbReference type="NCBI Taxonomy" id="2316362"/>
    <lineage>
        <taxon>Eukaryota</taxon>
        <taxon>Fungi</taxon>
        <taxon>Dikarya</taxon>
        <taxon>Basidiomycota</taxon>
        <taxon>Agaricomycotina</taxon>
        <taxon>Agaricomycetes</taxon>
        <taxon>Agaricomycetidae</taxon>
        <taxon>Agaricales</taxon>
        <taxon>Agaricineae</taxon>
        <taxon>Psathyrellaceae</taxon>
        <taxon>Candolleomyces</taxon>
    </lineage>
</organism>
<protein>
    <submittedName>
        <fullName evidence="1">Uncharacterized protein</fullName>
    </submittedName>
</protein>
<dbReference type="STRING" id="2316362.A0A4Q2DWI8"/>
<sequence>MHGVFPEGTSAVISGSQALNFMSRLPPDPTSDLDIFMDFDSLSQIGEYLITADYHFKRRNRYNDPYKKFDAKVEEICEDEDKIEAYSHGKRILDVIDFHKTRYEGEDVVTKLKIQLIVLAVDPTRFILSRFHSTAVMNIITPHKAVSLFPMATFHRRNSYVANMIGTAEGVAAWKAKYTTRGFKVIEGFSEPFPTDFSAQDSIL</sequence>
<dbReference type="AlphaFoldDB" id="A0A4Q2DWI8"/>
<evidence type="ECO:0000313" key="2">
    <source>
        <dbReference type="Proteomes" id="UP000290288"/>
    </source>
</evidence>
<accession>A0A4Q2DWI8</accession>